<dbReference type="EMBL" id="SMLB01000004">
    <property type="protein sequence ID" value="TDD72080.1"/>
    <property type="molecule type" value="Genomic_DNA"/>
</dbReference>
<dbReference type="SMART" id="SM00471">
    <property type="entry name" value="HDc"/>
    <property type="match status" value="1"/>
</dbReference>
<protein>
    <submittedName>
        <fullName evidence="3">HD domain-containing protein</fullName>
    </submittedName>
</protein>
<comment type="caution">
    <text evidence="3">The sequence shown here is derived from an EMBL/GenBank/DDBJ whole genome shotgun (WGS) entry which is preliminary data.</text>
</comment>
<accession>A0A4R5AKD6</accession>
<evidence type="ECO:0000313" key="3">
    <source>
        <dbReference type="EMBL" id="TDD72080.1"/>
    </source>
</evidence>
<dbReference type="Gene3D" id="1.10.10.10">
    <property type="entry name" value="Winged helix-like DNA-binding domain superfamily/Winged helix DNA-binding domain"/>
    <property type="match status" value="1"/>
</dbReference>
<dbReference type="CDD" id="cd06170">
    <property type="entry name" value="LuxR_C_like"/>
    <property type="match status" value="1"/>
</dbReference>
<dbReference type="OrthoDB" id="9802066at2"/>
<gene>
    <name evidence="3" type="ORF">E1262_03900</name>
</gene>
<dbReference type="InterPro" id="IPR016032">
    <property type="entry name" value="Sig_transdc_resp-reg_C-effctor"/>
</dbReference>
<dbReference type="PANTHER" id="PTHR45228:SF5">
    <property type="entry name" value="CYCLIC DI-GMP PHOSPHODIESTERASE VC_1348-RELATED"/>
    <property type="match status" value="1"/>
</dbReference>
<dbReference type="SUPFAM" id="SSF109604">
    <property type="entry name" value="HD-domain/PDEase-like"/>
    <property type="match status" value="1"/>
</dbReference>
<dbReference type="InterPro" id="IPR000792">
    <property type="entry name" value="Tscrpt_reg_LuxR_C"/>
</dbReference>
<dbReference type="PROSITE" id="PS51832">
    <property type="entry name" value="HD_GYP"/>
    <property type="match status" value="1"/>
</dbReference>
<dbReference type="InterPro" id="IPR052020">
    <property type="entry name" value="Cyclic_di-GMP/3'3'-cGAMP_PDE"/>
</dbReference>
<dbReference type="Pfam" id="PF13487">
    <property type="entry name" value="HD_5"/>
    <property type="match status" value="2"/>
</dbReference>
<dbReference type="PROSITE" id="PS50043">
    <property type="entry name" value="HTH_LUXR_2"/>
    <property type="match status" value="1"/>
</dbReference>
<sequence length="514" mass="55378">MAGEQVRLCDLLAALSVATDSGMGQPPEKAIRSCLVATGLARAMALPEEEVRDVYLATLLRHLGCTATAAEEAFWFGGDELVSRPAAEPADFADKREMLAVTLSTGRGAGWARPLLVARALVGAKEDERILRGVCEAGAALAGRLGLTRPVRDSLSQVFERWDGKGTPVGLAGDQITLPARIADVATQVEIFHRVGGVDAALAMVAERSGGWFDPKVADVVRRHGRRLLREIGDADPWVAVLEAEPDPVAVVDETGVDRVARAFAEMTDLKSTYTLSHSTQVSALATAAAKALGLPSREVRDLGRAGLLHDLGRIAVSSGIWEKRRPLTRAEWEQIRLHPYHTERILTRSVPLERLGRIAGLHHERLDGSGYHRAAAAAAIPTSARVLAAADAYQTLTQERPHRAAVEPERAADLVAAEAGRGRLDPDCVRAVIEAAGQVPRHVRVSPPAGLSDREIEVLQLVARGLSNRQIARELVISPRTAEHHVQHVYDKIGTSTRAGAALFAMEHDLLRR</sequence>
<keyword evidence="4" id="KW-1185">Reference proteome</keyword>
<dbReference type="InterPro" id="IPR003607">
    <property type="entry name" value="HD/PDEase_dom"/>
</dbReference>
<dbReference type="InterPro" id="IPR036388">
    <property type="entry name" value="WH-like_DNA-bd_sf"/>
</dbReference>
<dbReference type="InterPro" id="IPR037522">
    <property type="entry name" value="HD_GYP_dom"/>
</dbReference>
<evidence type="ECO:0000259" key="1">
    <source>
        <dbReference type="PROSITE" id="PS50043"/>
    </source>
</evidence>
<dbReference type="GO" id="GO:0006355">
    <property type="term" value="P:regulation of DNA-templated transcription"/>
    <property type="evidence" value="ECO:0007669"/>
    <property type="project" value="InterPro"/>
</dbReference>
<feature type="domain" description="HD-GYP" evidence="2">
    <location>
        <begin position="253"/>
        <end position="449"/>
    </location>
</feature>
<dbReference type="Proteomes" id="UP000295217">
    <property type="component" value="Unassembled WGS sequence"/>
</dbReference>
<dbReference type="SMART" id="SM00421">
    <property type="entry name" value="HTH_LUXR"/>
    <property type="match status" value="1"/>
</dbReference>
<dbReference type="SUPFAM" id="SSF46894">
    <property type="entry name" value="C-terminal effector domain of the bipartite response regulators"/>
    <property type="match status" value="1"/>
</dbReference>
<evidence type="ECO:0000313" key="4">
    <source>
        <dbReference type="Proteomes" id="UP000295217"/>
    </source>
</evidence>
<feature type="domain" description="HTH luxR-type" evidence="1">
    <location>
        <begin position="445"/>
        <end position="510"/>
    </location>
</feature>
<proteinExistence type="predicted"/>
<evidence type="ECO:0000259" key="2">
    <source>
        <dbReference type="PROSITE" id="PS51832"/>
    </source>
</evidence>
<organism evidence="3 4">
    <name type="scientific">Jiangella aurantiaca</name>
    <dbReference type="NCBI Taxonomy" id="2530373"/>
    <lineage>
        <taxon>Bacteria</taxon>
        <taxon>Bacillati</taxon>
        <taxon>Actinomycetota</taxon>
        <taxon>Actinomycetes</taxon>
        <taxon>Jiangellales</taxon>
        <taxon>Jiangellaceae</taxon>
        <taxon>Jiangella</taxon>
    </lineage>
</organism>
<dbReference type="GO" id="GO:0003677">
    <property type="term" value="F:DNA binding"/>
    <property type="evidence" value="ECO:0007669"/>
    <property type="project" value="InterPro"/>
</dbReference>
<dbReference type="CDD" id="cd00077">
    <property type="entry name" value="HDc"/>
    <property type="match status" value="1"/>
</dbReference>
<dbReference type="PANTHER" id="PTHR45228">
    <property type="entry name" value="CYCLIC DI-GMP PHOSPHODIESTERASE TM_0186-RELATED"/>
    <property type="match status" value="1"/>
</dbReference>
<name>A0A4R5AKD6_9ACTN</name>
<dbReference type="Gene3D" id="1.10.3210.10">
    <property type="entry name" value="Hypothetical protein af1432"/>
    <property type="match status" value="2"/>
</dbReference>
<reference evidence="3 4" key="1">
    <citation type="submission" date="2019-02" db="EMBL/GenBank/DDBJ databases">
        <title>Draft genome sequences of novel Actinobacteria.</title>
        <authorList>
            <person name="Sahin N."/>
            <person name="Ay H."/>
            <person name="Saygin H."/>
        </authorList>
    </citation>
    <scope>NUCLEOTIDE SEQUENCE [LARGE SCALE GENOMIC DNA]</scope>
    <source>
        <strain evidence="3 4">8K307</strain>
    </source>
</reference>
<dbReference type="AlphaFoldDB" id="A0A4R5AKD6"/>
<dbReference type="PRINTS" id="PR00038">
    <property type="entry name" value="HTHLUXR"/>
</dbReference>
<dbReference type="Pfam" id="PF00196">
    <property type="entry name" value="GerE"/>
    <property type="match status" value="1"/>
</dbReference>